<evidence type="ECO:0000313" key="7">
    <source>
        <dbReference type="Proteomes" id="UP000193685"/>
    </source>
</evidence>
<dbReference type="GO" id="GO:0003743">
    <property type="term" value="F:translation initiation factor activity"/>
    <property type="evidence" value="ECO:0007669"/>
    <property type="project" value="UniProtKB-UniRule"/>
</dbReference>
<dbReference type="OMA" id="WYQSTYF"/>
<gene>
    <name evidence="6" type="ORF">BCR37DRAFT_379137</name>
</gene>
<comment type="subcellular location">
    <subcellularLocation>
        <location evidence="4">Cytoplasm</location>
    </subcellularLocation>
</comment>
<accession>A0A1Y2FIT1</accession>
<sequence>MVQAIAPVPSTPAATDIDSTAPLRSVKVDSLVVLKIAKHCRESFPHPGTTGQLLGLDVKDVLEVTNCFPFPSPNEGEEGSGSAKAKAQHMNHMIHWLRDVGVDNNVVGWYQSAYLGTFLNQQLTETQFAYQKQLNDRSVVLVHDICTSNAGNLSLKAYRLAPAFLAAQKEAGGKLLLSTIQKHNLTHRDILEELPIEVCNSHLATALLAELTPIPSKADKLSHNPEDTTFGAPSYASLDLAVDPYLEKNIDFLLEGIDDYNYEQNALQYHARQMAREHARRKAENTQRVFVGQKPIEGPVVVANEPNRLESLLISGQIDNYCSQIEEFSGPAISKLYFASGAV</sequence>
<dbReference type="GeneID" id="63785795"/>
<keyword evidence="1 4" id="KW-0963">Cytoplasm</keyword>
<feature type="domain" description="MPN" evidence="5">
    <location>
        <begin position="26"/>
        <end position="164"/>
    </location>
</feature>
<dbReference type="AlphaFoldDB" id="A0A1Y2FIT1"/>
<dbReference type="CDD" id="cd08065">
    <property type="entry name" value="MPN_eIF3h"/>
    <property type="match status" value="1"/>
</dbReference>
<evidence type="ECO:0000256" key="2">
    <source>
        <dbReference type="ARBA" id="ARBA00022540"/>
    </source>
</evidence>
<proteinExistence type="inferred from homology"/>
<keyword evidence="7" id="KW-1185">Reference proteome</keyword>
<protein>
    <recommendedName>
        <fullName evidence="4">Eukaryotic translation initiation factor 3 subunit H</fullName>
        <shortName evidence="4">eIF3h</shortName>
    </recommendedName>
</protein>
<dbReference type="Proteomes" id="UP000193685">
    <property type="component" value="Unassembled WGS sequence"/>
</dbReference>
<dbReference type="STRING" id="56484.A0A1Y2FIT1"/>
<dbReference type="GO" id="GO:0001732">
    <property type="term" value="P:formation of cytoplasmic translation initiation complex"/>
    <property type="evidence" value="ECO:0007669"/>
    <property type="project" value="UniProtKB-UniRule"/>
</dbReference>
<comment type="subunit">
    <text evidence="4">Component of the eukaryotic translation initiation factor 3 (eIF-3) complex.</text>
</comment>
<dbReference type="GO" id="GO:0005852">
    <property type="term" value="C:eukaryotic translation initiation factor 3 complex"/>
    <property type="evidence" value="ECO:0007669"/>
    <property type="project" value="UniProtKB-UniRule"/>
</dbReference>
<organism evidence="6 7">
    <name type="scientific">Protomyces lactucae-debilis</name>
    <dbReference type="NCBI Taxonomy" id="2754530"/>
    <lineage>
        <taxon>Eukaryota</taxon>
        <taxon>Fungi</taxon>
        <taxon>Dikarya</taxon>
        <taxon>Ascomycota</taxon>
        <taxon>Taphrinomycotina</taxon>
        <taxon>Taphrinomycetes</taxon>
        <taxon>Taphrinales</taxon>
        <taxon>Protomycetaceae</taxon>
        <taxon>Protomyces</taxon>
    </lineage>
</organism>
<evidence type="ECO:0000313" key="6">
    <source>
        <dbReference type="EMBL" id="ORY83156.1"/>
    </source>
</evidence>
<dbReference type="Gene3D" id="3.40.140.10">
    <property type="entry name" value="Cytidine Deaminase, domain 2"/>
    <property type="match status" value="1"/>
</dbReference>
<dbReference type="InterPro" id="IPR050242">
    <property type="entry name" value="JAMM_MPN+_peptidase_M67A"/>
</dbReference>
<dbReference type="PANTHER" id="PTHR10410">
    <property type="entry name" value="EUKARYOTIC TRANSLATION INITIATION FACTOR 3 -RELATED"/>
    <property type="match status" value="1"/>
</dbReference>
<dbReference type="Pfam" id="PF19445">
    <property type="entry name" value="eIF3h_C"/>
    <property type="match status" value="1"/>
</dbReference>
<dbReference type="InterPro" id="IPR037518">
    <property type="entry name" value="MPN"/>
</dbReference>
<evidence type="ECO:0000256" key="3">
    <source>
        <dbReference type="ARBA" id="ARBA00022917"/>
    </source>
</evidence>
<dbReference type="Pfam" id="PF01398">
    <property type="entry name" value="JAB"/>
    <property type="match status" value="1"/>
</dbReference>
<dbReference type="PROSITE" id="PS50249">
    <property type="entry name" value="MPN"/>
    <property type="match status" value="1"/>
</dbReference>
<dbReference type="GO" id="GO:0008237">
    <property type="term" value="F:metallopeptidase activity"/>
    <property type="evidence" value="ECO:0007669"/>
    <property type="project" value="InterPro"/>
</dbReference>
<dbReference type="OrthoDB" id="10265695at2759"/>
<dbReference type="InterPro" id="IPR045810">
    <property type="entry name" value="eIF3h_C"/>
</dbReference>
<comment type="caution">
    <text evidence="6">The sequence shown here is derived from an EMBL/GenBank/DDBJ whole genome shotgun (WGS) entry which is preliminary data.</text>
</comment>
<comment type="similarity">
    <text evidence="4">Belongs to the eIF-3 subunit H family.</text>
</comment>
<reference evidence="6 7" key="1">
    <citation type="submission" date="2016-07" db="EMBL/GenBank/DDBJ databases">
        <title>Pervasive Adenine N6-methylation of Active Genes in Fungi.</title>
        <authorList>
            <consortium name="DOE Joint Genome Institute"/>
            <person name="Mondo S.J."/>
            <person name="Dannebaum R.O."/>
            <person name="Kuo R.C."/>
            <person name="Labutti K."/>
            <person name="Haridas S."/>
            <person name="Kuo A."/>
            <person name="Salamov A."/>
            <person name="Ahrendt S.R."/>
            <person name="Lipzen A."/>
            <person name="Sullivan W."/>
            <person name="Andreopoulos W.B."/>
            <person name="Clum A."/>
            <person name="Lindquist E."/>
            <person name="Daum C."/>
            <person name="Ramamoorthy G.K."/>
            <person name="Gryganskyi A."/>
            <person name="Culley D."/>
            <person name="Magnuson J.K."/>
            <person name="James T.Y."/>
            <person name="O'Malley M.A."/>
            <person name="Stajich J.E."/>
            <person name="Spatafora J.W."/>
            <person name="Visel A."/>
            <person name="Grigoriev I.V."/>
        </authorList>
    </citation>
    <scope>NUCLEOTIDE SEQUENCE [LARGE SCALE GENOMIC DNA]</scope>
    <source>
        <strain evidence="6 7">12-1054</strain>
    </source>
</reference>
<evidence type="ECO:0000259" key="5">
    <source>
        <dbReference type="PROSITE" id="PS50249"/>
    </source>
</evidence>
<dbReference type="RefSeq" id="XP_040725737.1">
    <property type="nucleotide sequence ID" value="XM_040869196.1"/>
</dbReference>
<dbReference type="GO" id="GO:0016282">
    <property type="term" value="C:eukaryotic 43S preinitiation complex"/>
    <property type="evidence" value="ECO:0007669"/>
    <property type="project" value="UniProtKB-UniRule"/>
</dbReference>
<evidence type="ECO:0000256" key="1">
    <source>
        <dbReference type="ARBA" id="ARBA00022490"/>
    </source>
</evidence>
<dbReference type="InterPro" id="IPR027524">
    <property type="entry name" value="eIF3h"/>
</dbReference>
<dbReference type="EMBL" id="MCFI01000008">
    <property type="protein sequence ID" value="ORY83156.1"/>
    <property type="molecule type" value="Genomic_DNA"/>
</dbReference>
<name>A0A1Y2FIT1_PROLT</name>
<dbReference type="InterPro" id="IPR000555">
    <property type="entry name" value="JAMM/MPN+_dom"/>
</dbReference>
<dbReference type="GO" id="GO:0033290">
    <property type="term" value="C:eukaryotic 48S preinitiation complex"/>
    <property type="evidence" value="ECO:0007669"/>
    <property type="project" value="UniProtKB-UniRule"/>
</dbReference>
<comment type="function">
    <text evidence="4">Component of the eukaryotic translation initiation factor 3 (eIF-3) complex, which is involved in protein synthesis of a specialized repertoire of mRNAs and, together with other initiation factors, stimulates binding of mRNA and methionyl-tRNAi to the 40S ribosome. The eIF-3 complex specifically targets and initiates translation of a subset of mRNAs involved in cell proliferation.</text>
</comment>
<keyword evidence="2 4" id="KW-0396">Initiation factor</keyword>
<evidence type="ECO:0000256" key="4">
    <source>
        <dbReference type="HAMAP-Rule" id="MF_03007"/>
    </source>
</evidence>
<dbReference type="HAMAP" id="MF_03007">
    <property type="entry name" value="eIF3h"/>
    <property type="match status" value="1"/>
</dbReference>
<keyword evidence="3 4" id="KW-0648">Protein biosynthesis</keyword>
<dbReference type="SMART" id="SM00232">
    <property type="entry name" value="JAB_MPN"/>
    <property type="match status" value="1"/>
</dbReference>